<dbReference type="Proteomes" id="UP000621799">
    <property type="component" value="Unassembled WGS sequence"/>
</dbReference>
<keyword evidence="4" id="KW-1185">Reference proteome</keyword>
<feature type="domain" description="HTH cro/C1-type" evidence="2">
    <location>
        <begin position="10"/>
        <end position="65"/>
    </location>
</feature>
<evidence type="ECO:0000259" key="2">
    <source>
        <dbReference type="PROSITE" id="PS50943"/>
    </source>
</evidence>
<proteinExistence type="predicted"/>
<reference evidence="3" key="1">
    <citation type="submission" date="2020-10" db="EMBL/GenBank/DDBJ databases">
        <authorList>
            <person name="Castelo-Branco R."/>
            <person name="Eusebio N."/>
            <person name="Adriana R."/>
            <person name="Vieira A."/>
            <person name="Brugerolle De Fraissinette N."/>
            <person name="Rezende De Castro R."/>
            <person name="Schneider M.P."/>
            <person name="Vasconcelos V."/>
            <person name="Leao P.N."/>
        </authorList>
    </citation>
    <scope>NUCLEOTIDE SEQUENCE</scope>
    <source>
        <strain evidence="3">LEGE 11467</strain>
    </source>
</reference>
<dbReference type="InterPro" id="IPR001387">
    <property type="entry name" value="Cro/C1-type_HTH"/>
</dbReference>
<gene>
    <name evidence="3" type="ORF">IQ235_16885</name>
</gene>
<dbReference type="SMART" id="SM00530">
    <property type="entry name" value="HTH_XRE"/>
    <property type="match status" value="1"/>
</dbReference>
<evidence type="ECO:0000256" key="1">
    <source>
        <dbReference type="SAM" id="MobiDB-lite"/>
    </source>
</evidence>
<dbReference type="AlphaFoldDB" id="A0A928VZF4"/>
<evidence type="ECO:0000313" key="4">
    <source>
        <dbReference type="Proteomes" id="UP000621799"/>
    </source>
</evidence>
<dbReference type="SUPFAM" id="SSF47413">
    <property type="entry name" value="lambda repressor-like DNA-binding domains"/>
    <property type="match status" value="1"/>
</dbReference>
<dbReference type="InterPro" id="IPR010982">
    <property type="entry name" value="Lambda_DNA-bd_dom_sf"/>
</dbReference>
<comment type="caution">
    <text evidence="3">The sequence shown here is derived from an EMBL/GenBank/DDBJ whole genome shotgun (WGS) entry which is preliminary data.</text>
</comment>
<dbReference type="GO" id="GO:0003677">
    <property type="term" value="F:DNA binding"/>
    <property type="evidence" value="ECO:0007669"/>
    <property type="project" value="InterPro"/>
</dbReference>
<dbReference type="Gene3D" id="1.10.260.40">
    <property type="entry name" value="lambda repressor-like DNA-binding domains"/>
    <property type="match status" value="1"/>
</dbReference>
<organism evidence="3 4">
    <name type="scientific">Zarconia navalis LEGE 11467</name>
    <dbReference type="NCBI Taxonomy" id="1828826"/>
    <lineage>
        <taxon>Bacteria</taxon>
        <taxon>Bacillati</taxon>
        <taxon>Cyanobacteriota</taxon>
        <taxon>Cyanophyceae</taxon>
        <taxon>Oscillatoriophycideae</taxon>
        <taxon>Oscillatoriales</taxon>
        <taxon>Oscillatoriales incertae sedis</taxon>
        <taxon>Zarconia</taxon>
        <taxon>Zarconia navalis</taxon>
    </lineage>
</organism>
<sequence>MDSTKPQSKISQLREQAELTQLELSQLVGVTETTIANWEKGRSGLEWIERLIRLCNALDCQPQDLIEYIPAAESSEPQAKPKTKTLSQLRQLLNTDRPPQSNPAKPTIQSNGLEVGE</sequence>
<dbReference type="RefSeq" id="WP_264322611.1">
    <property type="nucleotide sequence ID" value="NZ_JADEXN010000359.1"/>
</dbReference>
<dbReference type="Pfam" id="PF13443">
    <property type="entry name" value="HTH_26"/>
    <property type="match status" value="1"/>
</dbReference>
<dbReference type="PROSITE" id="PS50943">
    <property type="entry name" value="HTH_CROC1"/>
    <property type="match status" value="1"/>
</dbReference>
<accession>A0A928VZF4</accession>
<evidence type="ECO:0000313" key="3">
    <source>
        <dbReference type="EMBL" id="MBE9042449.1"/>
    </source>
</evidence>
<feature type="region of interest" description="Disordered" evidence="1">
    <location>
        <begin position="94"/>
        <end position="117"/>
    </location>
</feature>
<dbReference type="EMBL" id="JADEXN010000359">
    <property type="protein sequence ID" value="MBE9042449.1"/>
    <property type="molecule type" value="Genomic_DNA"/>
</dbReference>
<dbReference type="CDD" id="cd00093">
    <property type="entry name" value="HTH_XRE"/>
    <property type="match status" value="1"/>
</dbReference>
<protein>
    <submittedName>
        <fullName evidence="3">Helix-turn-helix transcriptional regulator</fullName>
    </submittedName>
</protein>
<name>A0A928VZF4_9CYAN</name>